<comment type="caution">
    <text evidence="1">The sequence shown here is derived from an EMBL/GenBank/DDBJ whole genome shotgun (WGS) entry which is preliminary data.</text>
</comment>
<accession>A0AAE1B5S0</accession>
<keyword evidence="2" id="KW-1185">Reference proteome</keyword>
<organism evidence="1 2">
    <name type="scientific">Elysia crispata</name>
    <name type="common">lettuce slug</name>
    <dbReference type="NCBI Taxonomy" id="231223"/>
    <lineage>
        <taxon>Eukaryota</taxon>
        <taxon>Metazoa</taxon>
        <taxon>Spiralia</taxon>
        <taxon>Lophotrochozoa</taxon>
        <taxon>Mollusca</taxon>
        <taxon>Gastropoda</taxon>
        <taxon>Heterobranchia</taxon>
        <taxon>Euthyneura</taxon>
        <taxon>Panpulmonata</taxon>
        <taxon>Sacoglossa</taxon>
        <taxon>Placobranchoidea</taxon>
        <taxon>Plakobranchidae</taxon>
        <taxon>Elysia</taxon>
    </lineage>
</organism>
<evidence type="ECO:0000313" key="2">
    <source>
        <dbReference type="Proteomes" id="UP001283361"/>
    </source>
</evidence>
<gene>
    <name evidence="1" type="ORF">RRG08_051397</name>
</gene>
<name>A0AAE1B5S0_9GAST</name>
<proteinExistence type="predicted"/>
<dbReference type="AlphaFoldDB" id="A0AAE1B5S0"/>
<protein>
    <submittedName>
        <fullName evidence="1">Uncharacterized protein</fullName>
    </submittedName>
</protein>
<sequence>MIVWSLRPAGNDLSARHSALSEHAVSLFIDPVWICREALIMGLRLPSPPLPGKSRRGAAVEEAQEFMIEGLRYGSVTYSSTDRGSRLGQDRKDFCT</sequence>
<evidence type="ECO:0000313" key="1">
    <source>
        <dbReference type="EMBL" id="KAK3799122.1"/>
    </source>
</evidence>
<dbReference type="Proteomes" id="UP001283361">
    <property type="component" value="Unassembled WGS sequence"/>
</dbReference>
<dbReference type="EMBL" id="JAWDGP010000593">
    <property type="protein sequence ID" value="KAK3799122.1"/>
    <property type="molecule type" value="Genomic_DNA"/>
</dbReference>
<reference evidence="1" key="1">
    <citation type="journal article" date="2023" name="G3 (Bethesda)">
        <title>A reference genome for the long-term kleptoplast-retaining sea slug Elysia crispata morphotype clarki.</title>
        <authorList>
            <person name="Eastman K.E."/>
            <person name="Pendleton A.L."/>
            <person name="Shaikh M.A."/>
            <person name="Suttiyut T."/>
            <person name="Ogas R."/>
            <person name="Tomko P."/>
            <person name="Gavelis G."/>
            <person name="Widhalm J.R."/>
            <person name="Wisecaver J.H."/>
        </authorList>
    </citation>
    <scope>NUCLEOTIDE SEQUENCE</scope>
    <source>
        <strain evidence="1">ECLA1</strain>
    </source>
</reference>